<dbReference type="GO" id="GO:0006633">
    <property type="term" value="P:fatty acid biosynthetic process"/>
    <property type="evidence" value="ECO:0007669"/>
    <property type="project" value="UniProtKB-UniRule"/>
</dbReference>
<dbReference type="OrthoDB" id="9815506at2"/>
<dbReference type="Pfam" id="PF08541">
    <property type="entry name" value="ACP_syn_III_C"/>
    <property type="match status" value="1"/>
</dbReference>
<accession>A0A4R8M8E6</accession>
<comment type="caution">
    <text evidence="12">The sequence shown here is derived from an EMBL/GenBank/DDBJ whole genome shotgun (WGS) entry which is preliminary data.</text>
</comment>
<feature type="domain" description="Beta-ketoacyl-[acyl-carrier-protein] synthase III N-terminal" evidence="11">
    <location>
        <begin position="112"/>
        <end position="191"/>
    </location>
</feature>
<dbReference type="GO" id="GO:0005737">
    <property type="term" value="C:cytoplasm"/>
    <property type="evidence" value="ECO:0007669"/>
    <property type="project" value="UniProtKB-SubCell"/>
</dbReference>
<keyword evidence="9" id="KW-0511">Multifunctional enzyme</keyword>
<keyword evidence="2 9" id="KW-0963">Cytoplasm</keyword>
<dbReference type="PANTHER" id="PTHR34069:SF2">
    <property type="entry name" value="BETA-KETOACYL-[ACYL-CARRIER-PROTEIN] SYNTHASE III"/>
    <property type="match status" value="1"/>
</dbReference>
<keyword evidence="13" id="KW-1185">Reference proteome</keyword>
<dbReference type="PANTHER" id="PTHR34069">
    <property type="entry name" value="3-OXOACYL-[ACYL-CARRIER-PROTEIN] SYNTHASE 3"/>
    <property type="match status" value="1"/>
</dbReference>
<keyword evidence="5 9" id="KW-0276">Fatty acid metabolism</keyword>
<comment type="domain">
    <text evidence="9">The last Arg residue of the ACP-binding site is essential for the weak association between ACP/AcpP and FabH.</text>
</comment>
<comment type="pathway">
    <text evidence="9">Lipid metabolism; fatty acid biosynthesis.</text>
</comment>
<keyword evidence="4 9" id="KW-0808">Transferase</keyword>
<evidence type="ECO:0000313" key="13">
    <source>
        <dbReference type="Proteomes" id="UP000295066"/>
    </source>
</evidence>
<evidence type="ECO:0000256" key="3">
    <source>
        <dbReference type="ARBA" id="ARBA00022516"/>
    </source>
</evidence>
<dbReference type="NCBIfam" id="NF006829">
    <property type="entry name" value="PRK09352.1"/>
    <property type="match status" value="1"/>
</dbReference>
<dbReference type="EC" id="2.3.1.180" evidence="9"/>
<dbReference type="Gene3D" id="3.40.47.10">
    <property type="match status" value="1"/>
</dbReference>
<dbReference type="GO" id="GO:0033818">
    <property type="term" value="F:beta-ketoacyl-acyl-carrier-protein synthase III activity"/>
    <property type="evidence" value="ECO:0007669"/>
    <property type="project" value="UniProtKB-UniRule"/>
</dbReference>
<gene>
    <name evidence="9" type="primary">fabH</name>
    <name evidence="12" type="ORF">C8D99_10428</name>
</gene>
<keyword evidence="8 9" id="KW-0012">Acyltransferase</keyword>
<dbReference type="EMBL" id="SORI01000004">
    <property type="protein sequence ID" value="TDY61790.1"/>
    <property type="molecule type" value="Genomic_DNA"/>
</dbReference>
<protein>
    <recommendedName>
        <fullName evidence="9">Beta-ketoacyl-[acyl-carrier-protein] synthase III</fullName>
        <shortName evidence="9">Beta-ketoacyl-ACP synthase III</shortName>
        <shortName evidence="9">KAS III</shortName>
        <ecNumber evidence="9">2.3.1.180</ecNumber>
    </recommendedName>
    <alternativeName>
        <fullName evidence="9">3-oxoacyl-[acyl-carrier-protein] synthase 3</fullName>
    </alternativeName>
    <alternativeName>
        <fullName evidence="9">3-oxoacyl-[acyl-carrier-protein] synthase III</fullName>
    </alternativeName>
</protein>
<dbReference type="SUPFAM" id="SSF53901">
    <property type="entry name" value="Thiolase-like"/>
    <property type="match status" value="1"/>
</dbReference>
<evidence type="ECO:0000256" key="6">
    <source>
        <dbReference type="ARBA" id="ARBA00023098"/>
    </source>
</evidence>
<feature type="active site" evidence="9">
    <location>
        <position position="118"/>
    </location>
</feature>
<dbReference type="UniPathway" id="UPA00094"/>
<proteinExistence type="inferred from homology"/>
<evidence type="ECO:0000259" key="11">
    <source>
        <dbReference type="Pfam" id="PF08545"/>
    </source>
</evidence>
<dbReference type="HAMAP" id="MF_01815">
    <property type="entry name" value="FabH"/>
    <property type="match status" value="1"/>
</dbReference>
<evidence type="ECO:0000256" key="8">
    <source>
        <dbReference type="ARBA" id="ARBA00023315"/>
    </source>
</evidence>
<dbReference type="Pfam" id="PF08545">
    <property type="entry name" value="ACP_syn_III"/>
    <property type="match status" value="1"/>
</dbReference>
<dbReference type="InterPro" id="IPR016039">
    <property type="entry name" value="Thiolase-like"/>
</dbReference>
<dbReference type="InterPro" id="IPR013751">
    <property type="entry name" value="ACP_syn_III_N"/>
</dbReference>
<evidence type="ECO:0000256" key="7">
    <source>
        <dbReference type="ARBA" id="ARBA00023160"/>
    </source>
</evidence>
<reference evidence="12 13" key="1">
    <citation type="submission" date="2019-03" db="EMBL/GenBank/DDBJ databases">
        <title>Genomic Encyclopedia of Type Strains, Phase IV (KMG-IV): sequencing the most valuable type-strain genomes for metagenomic binning, comparative biology and taxonomic classification.</title>
        <authorList>
            <person name="Goeker M."/>
        </authorList>
    </citation>
    <scope>NUCLEOTIDE SEQUENCE [LARGE SCALE GENOMIC DNA]</scope>
    <source>
        <strain evidence="12 13">DSM 25964</strain>
    </source>
</reference>
<evidence type="ECO:0000256" key="1">
    <source>
        <dbReference type="ARBA" id="ARBA00008642"/>
    </source>
</evidence>
<sequence length="332" mass="35695">MGFFSGVPVSIKGTGMYVPDKVLTNDDLSRMVETNDEWIRERTGICRRHIAAEGELTSDVAFRAARDALLNSGTDPLDLDMIIVATNSPDTLFPGVGPKVQGLLGAEKAGAFDVQSGCTSGVYALSLAAGGIASGIWKKVLVIGAEVLSPLIDWTDRNTCILFGDGAGAVVLGVSGEGEGRFISADLRSDGTKHDQITLSGGLVEHPASTETLENKLHFVSMKGNDVFRFVNRIIPPFLRQFCLDSGMEPEEINWWFFHQANQRIIERAAERLGISPEKVVINIDEYGNTSAASVFIALHEFFGAGGVQKGDRLLFTAFGAGMTYGGIIYEA</sequence>
<comment type="subcellular location">
    <subcellularLocation>
        <location evidence="9">Cytoplasm</location>
    </subcellularLocation>
</comment>
<evidence type="ECO:0000256" key="5">
    <source>
        <dbReference type="ARBA" id="ARBA00022832"/>
    </source>
</evidence>
<evidence type="ECO:0000256" key="4">
    <source>
        <dbReference type="ARBA" id="ARBA00022679"/>
    </source>
</evidence>
<keyword evidence="3 9" id="KW-0444">Lipid biosynthesis</keyword>
<comment type="function">
    <text evidence="9">Catalyzes the condensation reaction of fatty acid synthesis by the addition to an acyl acceptor of two carbons from malonyl-ACP. Catalyzes the first condensation reaction which initiates fatty acid synthesis and may therefore play a role in governing the total rate of fatty acid production. Possesses both acetoacetyl-ACP synthase and acetyl transacylase activities. Its substrate specificity determines the biosynthesis of branched-chain and/or straight-chain of fatty acids.</text>
</comment>
<comment type="similarity">
    <text evidence="1 9">Belongs to the thiolase-like superfamily. FabH family.</text>
</comment>
<dbReference type="RefSeq" id="WP_133956761.1">
    <property type="nucleotide sequence ID" value="NZ_SORI01000004.1"/>
</dbReference>
<dbReference type="InterPro" id="IPR004655">
    <property type="entry name" value="FabH"/>
</dbReference>
<evidence type="ECO:0000256" key="2">
    <source>
        <dbReference type="ARBA" id="ARBA00022490"/>
    </source>
</evidence>
<evidence type="ECO:0000256" key="9">
    <source>
        <dbReference type="HAMAP-Rule" id="MF_01815"/>
    </source>
</evidence>
<dbReference type="NCBIfam" id="TIGR00747">
    <property type="entry name" value="fabH"/>
    <property type="match status" value="1"/>
</dbReference>
<dbReference type="CDD" id="cd00830">
    <property type="entry name" value="KAS_III"/>
    <property type="match status" value="1"/>
</dbReference>
<comment type="subunit">
    <text evidence="9">Homodimer.</text>
</comment>
<evidence type="ECO:0000313" key="12">
    <source>
        <dbReference type="EMBL" id="TDY61790.1"/>
    </source>
</evidence>
<dbReference type="GO" id="GO:0044550">
    <property type="term" value="P:secondary metabolite biosynthetic process"/>
    <property type="evidence" value="ECO:0007669"/>
    <property type="project" value="TreeGrafter"/>
</dbReference>
<dbReference type="InterPro" id="IPR013747">
    <property type="entry name" value="ACP_syn_III_C"/>
</dbReference>
<dbReference type="AlphaFoldDB" id="A0A4R8M8E6"/>
<feature type="domain" description="Beta-ketoacyl-[acyl-carrier-protein] synthase III C-terminal" evidence="10">
    <location>
        <begin position="245"/>
        <end position="331"/>
    </location>
</feature>
<comment type="catalytic activity">
    <reaction evidence="9">
        <text>malonyl-[ACP] + acetyl-CoA + H(+) = 3-oxobutanoyl-[ACP] + CO2 + CoA</text>
        <dbReference type="Rhea" id="RHEA:12080"/>
        <dbReference type="Rhea" id="RHEA-COMP:9623"/>
        <dbReference type="Rhea" id="RHEA-COMP:9625"/>
        <dbReference type="ChEBI" id="CHEBI:15378"/>
        <dbReference type="ChEBI" id="CHEBI:16526"/>
        <dbReference type="ChEBI" id="CHEBI:57287"/>
        <dbReference type="ChEBI" id="CHEBI:57288"/>
        <dbReference type="ChEBI" id="CHEBI:78449"/>
        <dbReference type="ChEBI" id="CHEBI:78450"/>
        <dbReference type="EC" id="2.3.1.180"/>
    </reaction>
</comment>
<evidence type="ECO:0000259" key="10">
    <source>
        <dbReference type="Pfam" id="PF08541"/>
    </source>
</evidence>
<dbReference type="Proteomes" id="UP000295066">
    <property type="component" value="Unassembled WGS sequence"/>
</dbReference>
<keyword evidence="7 9" id="KW-0275">Fatty acid biosynthesis</keyword>
<feature type="active site" evidence="9">
    <location>
        <position position="289"/>
    </location>
</feature>
<dbReference type="GO" id="GO:0004315">
    <property type="term" value="F:3-oxoacyl-[acyl-carrier-protein] synthase activity"/>
    <property type="evidence" value="ECO:0007669"/>
    <property type="project" value="InterPro"/>
</dbReference>
<feature type="active site" evidence="9">
    <location>
        <position position="259"/>
    </location>
</feature>
<feature type="region of interest" description="ACP-binding" evidence="9">
    <location>
        <begin position="260"/>
        <end position="264"/>
    </location>
</feature>
<keyword evidence="6 9" id="KW-0443">Lipid metabolism</keyword>
<organism evidence="12 13">
    <name type="scientific">Aminivibrio pyruvatiphilus</name>
    <dbReference type="NCBI Taxonomy" id="1005740"/>
    <lineage>
        <taxon>Bacteria</taxon>
        <taxon>Thermotogati</taxon>
        <taxon>Synergistota</taxon>
        <taxon>Synergistia</taxon>
        <taxon>Synergistales</taxon>
        <taxon>Aminobacteriaceae</taxon>
        <taxon>Aminivibrio</taxon>
    </lineage>
</organism>
<name>A0A4R8M8E6_9BACT</name>